<name>A0ACC0XD69_9ROSI</name>
<keyword evidence="2" id="KW-1185">Reference proteome</keyword>
<reference evidence="2" key="1">
    <citation type="journal article" date="2023" name="G3 (Bethesda)">
        <title>Genome assembly and association tests identify interacting loci associated with vigor, precocity, and sex in interspecific pistachio rootstocks.</title>
        <authorList>
            <person name="Palmer W."/>
            <person name="Jacygrad E."/>
            <person name="Sagayaradj S."/>
            <person name="Cavanaugh K."/>
            <person name="Han R."/>
            <person name="Bertier L."/>
            <person name="Beede B."/>
            <person name="Kafkas S."/>
            <person name="Golino D."/>
            <person name="Preece J."/>
            <person name="Michelmore R."/>
        </authorList>
    </citation>
    <scope>NUCLEOTIDE SEQUENCE [LARGE SCALE GENOMIC DNA]</scope>
</reference>
<gene>
    <name evidence="1" type="ORF">Pint_20791</name>
</gene>
<comment type="caution">
    <text evidence="1">The sequence shown here is derived from an EMBL/GenBank/DDBJ whole genome shotgun (WGS) entry which is preliminary data.</text>
</comment>
<organism evidence="1 2">
    <name type="scientific">Pistacia integerrima</name>
    <dbReference type="NCBI Taxonomy" id="434235"/>
    <lineage>
        <taxon>Eukaryota</taxon>
        <taxon>Viridiplantae</taxon>
        <taxon>Streptophyta</taxon>
        <taxon>Embryophyta</taxon>
        <taxon>Tracheophyta</taxon>
        <taxon>Spermatophyta</taxon>
        <taxon>Magnoliopsida</taxon>
        <taxon>eudicotyledons</taxon>
        <taxon>Gunneridae</taxon>
        <taxon>Pentapetalae</taxon>
        <taxon>rosids</taxon>
        <taxon>malvids</taxon>
        <taxon>Sapindales</taxon>
        <taxon>Anacardiaceae</taxon>
        <taxon>Pistacia</taxon>
    </lineage>
</organism>
<protein>
    <submittedName>
        <fullName evidence="1">Uncharacterized protein</fullName>
    </submittedName>
</protein>
<evidence type="ECO:0000313" key="2">
    <source>
        <dbReference type="Proteomes" id="UP001163603"/>
    </source>
</evidence>
<dbReference type="EMBL" id="CM047748">
    <property type="protein sequence ID" value="KAJ0014443.1"/>
    <property type="molecule type" value="Genomic_DNA"/>
</dbReference>
<sequence>MESKGTKSSMPLSFCSISNYLTLTLGGTVTFSIHRLILQGLGSREDETRRASSYHSYSQSPPYDYQYEDRRYGKQNASLTRKPGSDRGHYVGKISSFVYSPGRMSDQMFEDRFANEGSGSRVSDFSVSSGGDPFRSGTESPNFEKDMGFNSPPVQPSRDISSSMANFRREVDGIPRPQRTTSLGSFGSYDSNSVSLKSYNSGSFLDVVSEPEQAAVACQDKISTVAQPSGPVNYGGLDLFQAPVVEESVSSAASIDLFQLPATSTPVNVFQTSQASSAPSVNFHQPPQTAPKSLDFFDITEQSSTSTLDIKSQEFSDPKNEGWATFDTPPTASIPKNESLSPPIVPVNGVSLVKFDQHTSVNTTSQWPTVLNSGAHPPTPSDLWFDGLNNVQAPTMATNTQSWNAFNDSTGHLPLEGVEQNFEPQLAANQPSSTTDQHFNDSNHGGNHSAVSLHGPQPMSVPSHIDVGPLCTPSVLPLVGETQTQATDLKSTNPFDFPYDSDLEQKNMLWKRVPSVTRLFSFLDMSSLQTALPNAQLTSTFLGGATQSWFSQDPVTPFIPAASQGGLAYMSGQAPTPQLQNVPAQGPVASVGGNPFA</sequence>
<proteinExistence type="predicted"/>
<dbReference type="Proteomes" id="UP001163603">
    <property type="component" value="Chromosome 13"/>
</dbReference>
<accession>A0ACC0XD69</accession>
<evidence type="ECO:0000313" key="1">
    <source>
        <dbReference type="EMBL" id="KAJ0014443.1"/>
    </source>
</evidence>